<evidence type="ECO:0000256" key="1">
    <source>
        <dbReference type="SAM" id="MobiDB-lite"/>
    </source>
</evidence>
<gene>
    <name evidence="3" type="ORF">A5889_000331</name>
    <name evidence="4" type="ORF">A5889_002923</name>
</gene>
<evidence type="ECO:0000313" key="3">
    <source>
        <dbReference type="EMBL" id="OUZ34856.1"/>
    </source>
</evidence>
<keyword evidence="5" id="KW-1185">Reference proteome</keyword>
<dbReference type="AlphaFoldDB" id="A0A200JCA0"/>
<dbReference type="EMBL" id="CP147246">
    <property type="protein sequence ID" value="WYJ95375.1"/>
    <property type="molecule type" value="Genomic_DNA"/>
</dbReference>
<name>A0A200JCA0_9ENTE</name>
<feature type="compositionally biased region" description="Basic and acidic residues" evidence="1">
    <location>
        <begin position="80"/>
        <end position="89"/>
    </location>
</feature>
<sequence>MITESTNDTKETTTETSSPTSESSIENKTSTRSSSEADRRSSSTTFSVESSIRNENKSASDRGESSVSSSEELETEQPTELDRVEKKQEPNINMTNPSKNLPKTNRLPETGEKAQTFIRCAGIMLIGFTFFIFKR</sequence>
<organism evidence="3">
    <name type="scientific">Candidatus Enterococcus dunnyi</name>
    <dbReference type="NCBI Taxonomy" id="1834192"/>
    <lineage>
        <taxon>Bacteria</taxon>
        <taxon>Bacillati</taxon>
        <taxon>Bacillota</taxon>
        <taxon>Bacilli</taxon>
        <taxon>Lactobacillales</taxon>
        <taxon>Enterococcaceae</taxon>
        <taxon>Enterococcus</taxon>
    </lineage>
</organism>
<protein>
    <submittedName>
        <fullName evidence="3">Uncharacterized protein</fullName>
    </submittedName>
</protein>
<feature type="compositionally biased region" description="Low complexity" evidence="1">
    <location>
        <begin position="42"/>
        <end position="51"/>
    </location>
</feature>
<reference evidence="3" key="1">
    <citation type="submission" date="2017-05" db="EMBL/GenBank/DDBJ databases">
        <title>The Genome Sequence of Enterococcus sp. 9D6_DIV0238.</title>
        <authorList>
            <consortium name="The Broad Institute Genomics Platform"/>
            <consortium name="The Broad Institute Genomic Center for Infectious Diseases"/>
            <person name="Earl A."/>
            <person name="Manson A."/>
            <person name="Schwartman J."/>
            <person name="Gilmore M."/>
            <person name="Abouelleil A."/>
            <person name="Cao P."/>
            <person name="Chapman S."/>
            <person name="Cusick C."/>
            <person name="Shea T."/>
            <person name="Young S."/>
            <person name="Neafsey D."/>
            <person name="Nusbaum C."/>
            <person name="Birren B."/>
        </authorList>
    </citation>
    <scope>NUCLEOTIDE SEQUENCE [LARGE SCALE GENOMIC DNA]</scope>
    <source>
        <strain evidence="3">9D6_DIV0238</strain>
    </source>
</reference>
<keyword evidence="2" id="KW-0812">Transmembrane</keyword>
<keyword evidence="2" id="KW-0472">Membrane</keyword>
<accession>A0A200JCA0</accession>
<proteinExistence type="predicted"/>
<feature type="compositionally biased region" description="Low complexity" evidence="1">
    <location>
        <begin position="14"/>
        <end position="34"/>
    </location>
</feature>
<dbReference type="NCBIfam" id="TIGR01167">
    <property type="entry name" value="LPXTG_anchor"/>
    <property type="match status" value="1"/>
</dbReference>
<dbReference type="EMBL" id="NIBQ01000001">
    <property type="protein sequence ID" value="OUZ34856.1"/>
    <property type="molecule type" value="Genomic_DNA"/>
</dbReference>
<reference evidence="4" key="2">
    <citation type="submission" date="2017-05" db="EMBL/GenBank/DDBJ databases">
        <authorList>
            <consortium name="The Broad Institute Genomics Platform"/>
            <consortium name="The Broad Institute Genomic Center for Infectious Diseases"/>
            <person name="Earl A."/>
            <person name="Manson A."/>
            <person name="Schwartman J."/>
            <person name="Gilmore M."/>
            <person name="Abouelleil A."/>
            <person name="Cao P."/>
            <person name="Chapman S."/>
            <person name="Cusick C."/>
            <person name="Shea T."/>
            <person name="Young S."/>
            <person name="Neafsey D."/>
            <person name="Nusbaum C."/>
            <person name="Birren B."/>
        </authorList>
    </citation>
    <scope>NUCLEOTIDE SEQUENCE</scope>
    <source>
        <strain evidence="4">9D6_DIV0238</strain>
    </source>
</reference>
<feature type="transmembrane region" description="Helical" evidence="2">
    <location>
        <begin position="116"/>
        <end position="133"/>
    </location>
</feature>
<evidence type="ECO:0000313" key="4">
    <source>
        <dbReference type="EMBL" id="WYJ95375.1"/>
    </source>
</evidence>
<dbReference type="Proteomes" id="UP000196151">
    <property type="component" value="Chromosome"/>
</dbReference>
<dbReference type="RefSeq" id="WP_087639531.1">
    <property type="nucleotide sequence ID" value="NZ_CP147246.1"/>
</dbReference>
<evidence type="ECO:0000313" key="5">
    <source>
        <dbReference type="Proteomes" id="UP000196151"/>
    </source>
</evidence>
<feature type="region of interest" description="Disordered" evidence="1">
    <location>
        <begin position="1"/>
        <end position="108"/>
    </location>
</feature>
<keyword evidence="2" id="KW-1133">Transmembrane helix</keyword>
<feature type="compositionally biased region" description="Basic and acidic residues" evidence="1">
    <location>
        <begin position="52"/>
        <end position="64"/>
    </location>
</feature>
<evidence type="ECO:0000256" key="2">
    <source>
        <dbReference type="SAM" id="Phobius"/>
    </source>
</evidence>
<feature type="compositionally biased region" description="Polar residues" evidence="1">
    <location>
        <begin position="90"/>
        <end position="103"/>
    </location>
</feature>
<reference evidence="4" key="3">
    <citation type="submission" date="2024-03" db="EMBL/GenBank/DDBJ databases">
        <title>The Genome Sequence of Enterococcus sp. DIV0238c.</title>
        <authorList>
            <consortium name="The Broad Institute Genomics Platform"/>
            <consortium name="The Broad Institute Microbial Omics Core"/>
            <consortium name="The Broad Institute Genomic Center for Infectious Diseases"/>
            <person name="Earl A."/>
            <person name="Manson A."/>
            <person name="Gilmore M."/>
            <person name="Schwartman J."/>
            <person name="Shea T."/>
            <person name="Abouelleil A."/>
            <person name="Cao P."/>
            <person name="Chapman S."/>
            <person name="Cusick C."/>
            <person name="Young S."/>
            <person name="Neafsey D."/>
            <person name="Nusbaum C."/>
            <person name="Birren B."/>
        </authorList>
    </citation>
    <scope>NUCLEOTIDE SEQUENCE</scope>
    <source>
        <strain evidence="4">9D6_DIV0238</strain>
    </source>
</reference>